<dbReference type="Pfam" id="PF20446">
    <property type="entry name" value="ABC_N"/>
    <property type="match status" value="1"/>
</dbReference>
<organism evidence="4 5">
    <name type="scientific">Vibrio sinensis</name>
    <dbReference type="NCBI Taxonomy" id="2302434"/>
    <lineage>
        <taxon>Bacteria</taxon>
        <taxon>Pseudomonadati</taxon>
        <taxon>Pseudomonadota</taxon>
        <taxon>Gammaproteobacteria</taxon>
        <taxon>Vibrionales</taxon>
        <taxon>Vibrionaceae</taxon>
        <taxon>Vibrio</taxon>
    </lineage>
</organism>
<dbReference type="Pfam" id="PF21117">
    <property type="entry name" value="MRB1590_C"/>
    <property type="match status" value="1"/>
</dbReference>
<accession>A0A3A6QT35</accession>
<dbReference type="OrthoDB" id="9809999at2"/>
<reference evidence="4 5" key="1">
    <citation type="submission" date="2018-08" db="EMBL/GenBank/DDBJ databases">
        <title>Vibrio isolated from the Eastern China Marginal Seas.</title>
        <authorList>
            <person name="Li Y."/>
        </authorList>
    </citation>
    <scope>NUCLEOTIDE SEQUENCE [LARGE SCALE GENOMIC DNA]</scope>
    <source>
        <strain evidence="4 5">BEI233</strain>
    </source>
</reference>
<feature type="domain" description="ATPase of the ABC class C-terminal" evidence="1">
    <location>
        <begin position="157"/>
        <end position="433"/>
    </location>
</feature>
<dbReference type="InterPro" id="IPR046834">
    <property type="entry name" value="ABC_ATPase_C"/>
</dbReference>
<evidence type="ECO:0000259" key="2">
    <source>
        <dbReference type="Pfam" id="PF20446"/>
    </source>
</evidence>
<evidence type="ECO:0000259" key="1">
    <source>
        <dbReference type="Pfam" id="PF09818"/>
    </source>
</evidence>
<dbReference type="InterPro" id="IPR049069">
    <property type="entry name" value="MRB1590-like_C"/>
</dbReference>
<dbReference type="InterPro" id="IPR019195">
    <property type="entry name" value="ABC_ATPase_put"/>
</dbReference>
<proteinExistence type="predicted"/>
<protein>
    <submittedName>
        <fullName evidence="4">Isopentenyl-diphosphate delta-isomerase</fullName>
    </submittedName>
</protein>
<feature type="domain" description="ATPase of the ABC class N-terminal" evidence="2">
    <location>
        <begin position="1"/>
        <end position="151"/>
    </location>
</feature>
<gene>
    <name evidence="4" type="ORF">DZ860_02310</name>
</gene>
<keyword evidence="5" id="KW-1185">Reference proteome</keyword>
<dbReference type="GO" id="GO:0016853">
    <property type="term" value="F:isomerase activity"/>
    <property type="evidence" value="ECO:0007669"/>
    <property type="project" value="UniProtKB-KW"/>
</dbReference>
<evidence type="ECO:0000313" key="4">
    <source>
        <dbReference type="EMBL" id="RJX75533.1"/>
    </source>
</evidence>
<sequence>MDQLIAVLKKIEKQNYRAYQQIKGQYDFGDYTFFIDYVQADPYASASRVRAFRPWSLTGLDWLKDKSEVYQMAARDFIARQFAEFAKQDNLISIALSGQTVLDSTAVLFTEEGIELRFRANLPAEGRSVLGKKTINLLTFHLPKFIRRATIERELDKAALLKHCEVVEDQNALREQLAERNLIAFVGNGSVLPRLAGNCDFPMKEAVPFTAPESLEITLETPNQGPIKGMGVPKGITLIVGGGFHGKSTLLNAIERSIYDHIPGDGRERIVTNRDAMKIRAEDGRSVQHLSLSNYINHLPMGKDTRDFSTQDASGSTSQAAWLQESIEAGVHALLIDEDTSATNFMIRDERMQALVSKGEEPITPLVDRIGQLRDDMEISTIIVMGGSGDYLDVADTVIQMHDYQPVNVTEKARKVVEMHPTQRTNECESPLETFLPRSFNRVVLHSILADGKFRVSAKGKESLRFGKEFTDLTALEQLESSSEINAIGWLWFQMAQNSGWSTNPAKEFSQMLNDQWHNNMPKQGDLAKPRVLDVMAALNRLRKGQFNVAK</sequence>
<dbReference type="AlphaFoldDB" id="A0A3A6QT35"/>
<dbReference type="RefSeq" id="WP_120029289.1">
    <property type="nucleotide sequence ID" value="NZ_QVMU01000001.1"/>
</dbReference>
<dbReference type="Proteomes" id="UP000273252">
    <property type="component" value="Unassembled WGS sequence"/>
</dbReference>
<name>A0A3A6QT35_9VIBR</name>
<keyword evidence="4" id="KW-0413">Isomerase</keyword>
<dbReference type="PANTHER" id="PTHR38149">
    <property type="entry name" value="ATPASE"/>
    <property type="match status" value="1"/>
</dbReference>
<evidence type="ECO:0000259" key="3">
    <source>
        <dbReference type="Pfam" id="PF21117"/>
    </source>
</evidence>
<dbReference type="InterPro" id="IPR046833">
    <property type="entry name" value="ABC_N"/>
</dbReference>
<dbReference type="Pfam" id="PF09818">
    <property type="entry name" value="ABC_ATPase"/>
    <property type="match status" value="1"/>
</dbReference>
<dbReference type="EMBL" id="QVMU01000001">
    <property type="protein sequence ID" value="RJX75533.1"/>
    <property type="molecule type" value="Genomic_DNA"/>
</dbReference>
<comment type="caution">
    <text evidence="4">The sequence shown here is derived from an EMBL/GenBank/DDBJ whole genome shotgun (WGS) entry which is preliminary data.</text>
</comment>
<dbReference type="InterPro" id="IPR027417">
    <property type="entry name" value="P-loop_NTPase"/>
</dbReference>
<dbReference type="SUPFAM" id="SSF52540">
    <property type="entry name" value="P-loop containing nucleoside triphosphate hydrolases"/>
    <property type="match status" value="1"/>
</dbReference>
<evidence type="ECO:0000313" key="5">
    <source>
        <dbReference type="Proteomes" id="UP000273252"/>
    </source>
</evidence>
<dbReference type="PANTHER" id="PTHR38149:SF1">
    <property type="entry name" value="ATPASE"/>
    <property type="match status" value="1"/>
</dbReference>
<feature type="domain" description="MRB1590-like C-terminal" evidence="3">
    <location>
        <begin position="455"/>
        <end position="546"/>
    </location>
</feature>